<dbReference type="EMBL" id="ML119109">
    <property type="protein sequence ID" value="RPB16268.1"/>
    <property type="molecule type" value="Genomic_DNA"/>
</dbReference>
<feature type="binding site" evidence="4">
    <location>
        <position position="225"/>
    </location>
    <ligand>
        <name>Zn(2+)</name>
        <dbReference type="ChEBI" id="CHEBI:29105"/>
    </ligand>
</feature>
<protein>
    <submittedName>
        <fullName evidence="6">DHS-like NAD/FAD-binding domain-containing protein</fullName>
    </submittedName>
</protein>
<evidence type="ECO:0000313" key="6">
    <source>
        <dbReference type="EMBL" id="RPB16268.1"/>
    </source>
</evidence>
<dbReference type="InParanoid" id="A0A3N4L3D3"/>
<dbReference type="Pfam" id="PF02146">
    <property type="entry name" value="SIR2"/>
    <property type="match status" value="1"/>
</dbReference>
<dbReference type="InterPro" id="IPR003000">
    <property type="entry name" value="Sirtuin"/>
</dbReference>
<gene>
    <name evidence="6" type="ORF">P167DRAFT_570513</name>
</gene>
<dbReference type="GO" id="GO:0070403">
    <property type="term" value="F:NAD+ binding"/>
    <property type="evidence" value="ECO:0007669"/>
    <property type="project" value="InterPro"/>
</dbReference>
<feature type="active site" description="Proton acceptor" evidence="4">
    <location>
        <position position="146"/>
    </location>
</feature>
<accession>A0A3N4L3D3</accession>
<dbReference type="PROSITE" id="PS50305">
    <property type="entry name" value="SIRTUIN"/>
    <property type="match status" value="1"/>
</dbReference>
<reference evidence="6 7" key="1">
    <citation type="journal article" date="2018" name="Nat. Ecol. Evol.">
        <title>Pezizomycetes genomes reveal the molecular basis of ectomycorrhizal truffle lifestyle.</title>
        <authorList>
            <person name="Murat C."/>
            <person name="Payen T."/>
            <person name="Noel B."/>
            <person name="Kuo A."/>
            <person name="Morin E."/>
            <person name="Chen J."/>
            <person name="Kohler A."/>
            <person name="Krizsan K."/>
            <person name="Balestrini R."/>
            <person name="Da Silva C."/>
            <person name="Montanini B."/>
            <person name="Hainaut M."/>
            <person name="Levati E."/>
            <person name="Barry K.W."/>
            <person name="Belfiori B."/>
            <person name="Cichocki N."/>
            <person name="Clum A."/>
            <person name="Dockter R.B."/>
            <person name="Fauchery L."/>
            <person name="Guy J."/>
            <person name="Iotti M."/>
            <person name="Le Tacon F."/>
            <person name="Lindquist E.A."/>
            <person name="Lipzen A."/>
            <person name="Malagnac F."/>
            <person name="Mello A."/>
            <person name="Molinier V."/>
            <person name="Miyauchi S."/>
            <person name="Poulain J."/>
            <person name="Riccioni C."/>
            <person name="Rubini A."/>
            <person name="Sitrit Y."/>
            <person name="Splivallo R."/>
            <person name="Traeger S."/>
            <person name="Wang M."/>
            <person name="Zifcakova L."/>
            <person name="Wipf D."/>
            <person name="Zambonelli A."/>
            <person name="Paolocci F."/>
            <person name="Nowrousian M."/>
            <person name="Ottonello S."/>
            <person name="Baldrian P."/>
            <person name="Spatafora J.W."/>
            <person name="Henrissat B."/>
            <person name="Nagy L.G."/>
            <person name="Aury J.M."/>
            <person name="Wincker P."/>
            <person name="Grigoriev I.V."/>
            <person name="Bonfante P."/>
            <person name="Martin F.M."/>
        </authorList>
    </citation>
    <scope>NUCLEOTIDE SEQUENCE [LARGE SCALE GENOMIC DNA]</scope>
    <source>
        <strain evidence="6 7">CCBAS932</strain>
    </source>
</reference>
<evidence type="ECO:0000256" key="2">
    <source>
        <dbReference type="ARBA" id="ARBA00022679"/>
    </source>
</evidence>
<dbReference type="OrthoDB" id="424302at2759"/>
<keyword evidence="3" id="KW-0520">NAD</keyword>
<feature type="binding site" evidence="4">
    <location>
        <position position="157"/>
    </location>
    <ligand>
        <name>Zn(2+)</name>
        <dbReference type="ChEBI" id="CHEBI:29105"/>
    </ligand>
</feature>
<dbReference type="PANTHER" id="PTHR11085:SF10">
    <property type="entry name" value="NAD-DEPENDENT PROTEIN DEACYLASE SIRTUIN-5, MITOCHONDRIAL-RELATED"/>
    <property type="match status" value="1"/>
</dbReference>
<proteinExistence type="inferred from homology"/>
<evidence type="ECO:0000259" key="5">
    <source>
        <dbReference type="PROSITE" id="PS50305"/>
    </source>
</evidence>
<sequence>MVVPRIPYTLPFPPPTIYPSHAVTLPAAIAAVTDFLHSRNTVLLTGAGISIESGLADYRGEKGTYRLNNKYRPIFFGEFAGSHESRKRYWARSFLGWPTMENARPNRTHMAVSNLGELGVVSHVVTQNVDSFHHVCHPKLPTTELHGTLRTVTCLTCHSEHPRIPFQKTLARLNPKWADFLQTAIEVGAFNKNNREESIKTNPDGDVDLPGAPYTKFRYPPCPKCLEETHNGTVLIDNDGAHIPKPDDGSMKGILKPNVTFFGESISEIAKKEASKAVEEADNLLVLGTSLATYSAWRIAKAAHEKGMGVGIINLGGVRGEDLFFSSDARGERIRIEFASGDVLGGVVKELSGIDHKALDTANEDTVKRAGGIGLGG</sequence>
<evidence type="ECO:0000256" key="4">
    <source>
        <dbReference type="PROSITE-ProRule" id="PRU00236"/>
    </source>
</evidence>
<dbReference type="Gene3D" id="3.40.50.1220">
    <property type="entry name" value="TPP-binding domain"/>
    <property type="match status" value="1"/>
</dbReference>
<dbReference type="PANTHER" id="PTHR11085">
    <property type="entry name" value="NAD-DEPENDENT PROTEIN DEACYLASE SIRTUIN-5, MITOCHONDRIAL-RELATED"/>
    <property type="match status" value="1"/>
</dbReference>
<name>A0A3N4L3D3_9PEZI</name>
<keyword evidence="4" id="KW-0479">Metal-binding</keyword>
<keyword evidence="4" id="KW-0862">Zinc</keyword>
<evidence type="ECO:0000256" key="1">
    <source>
        <dbReference type="ARBA" id="ARBA00006924"/>
    </source>
</evidence>
<evidence type="ECO:0000256" key="3">
    <source>
        <dbReference type="ARBA" id="ARBA00023027"/>
    </source>
</evidence>
<dbReference type="InterPro" id="IPR026590">
    <property type="entry name" value="Ssirtuin_cat_dom"/>
</dbReference>
<evidence type="ECO:0000313" key="7">
    <source>
        <dbReference type="Proteomes" id="UP000277580"/>
    </source>
</evidence>
<feature type="binding site" evidence="4">
    <location>
        <position position="222"/>
    </location>
    <ligand>
        <name>Zn(2+)</name>
        <dbReference type="ChEBI" id="CHEBI:29105"/>
    </ligand>
</feature>
<dbReference type="InterPro" id="IPR029035">
    <property type="entry name" value="DHS-like_NAD/FAD-binding_dom"/>
</dbReference>
<dbReference type="STRING" id="1392247.A0A3N4L3D3"/>
<organism evidence="6 7">
    <name type="scientific">Morchella conica CCBAS932</name>
    <dbReference type="NCBI Taxonomy" id="1392247"/>
    <lineage>
        <taxon>Eukaryota</taxon>
        <taxon>Fungi</taxon>
        <taxon>Dikarya</taxon>
        <taxon>Ascomycota</taxon>
        <taxon>Pezizomycotina</taxon>
        <taxon>Pezizomycetes</taxon>
        <taxon>Pezizales</taxon>
        <taxon>Morchellaceae</taxon>
        <taxon>Morchella</taxon>
    </lineage>
</organism>
<comment type="similarity">
    <text evidence="1">Belongs to the sirtuin family. Class I subfamily.</text>
</comment>
<dbReference type="Proteomes" id="UP000277580">
    <property type="component" value="Unassembled WGS sequence"/>
</dbReference>
<dbReference type="InterPro" id="IPR050134">
    <property type="entry name" value="NAD-dep_sirtuin_deacylases"/>
</dbReference>
<dbReference type="Gene3D" id="3.30.1600.10">
    <property type="entry name" value="SIR2/SIRT2 'Small Domain"/>
    <property type="match status" value="1"/>
</dbReference>
<dbReference type="SUPFAM" id="SSF52467">
    <property type="entry name" value="DHS-like NAD/FAD-binding domain"/>
    <property type="match status" value="1"/>
</dbReference>
<keyword evidence="7" id="KW-1185">Reference proteome</keyword>
<feature type="domain" description="Deacetylase sirtuin-type" evidence="5">
    <location>
        <begin position="22"/>
        <end position="362"/>
    </location>
</feature>
<keyword evidence="2" id="KW-0808">Transferase</keyword>
<feature type="binding site" evidence="4">
    <location>
        <position position="154"/>
    </location>
    <ligand>
        <name>Zn(2+)</name>
        <dbReference type="ChEBI" id="CHEBI:29105"/>
    </ligand>
</feature>
<dbReference type="InterPro" id="IPR026591">
    <property type="entry name" value="Sirtuin_cat_small_dom_sf"/>
</dbReference>
<dbReference type="AlphaFoldDB" id="A0A3N4L3D3"/>
<dbReference type="GO" id="GO:0017136">
    <property type="term" value="F:histone deacetylase activity, NAD-dependent"/>
    <property type="evidence" value="ECO:0007669"/>
    <property type="project" value="TreeGrafter"/>
</dbReference>
<dbReference type="GO" id="GO:0046872">
    <property type="term" value="F:metal ion binding"/>
    <property type="evidence" value="ECO:0007669"/>
    <property type="project" value="UniProtKB-KW"/>
</dbReference>